<reference evidence="1" key="2">
    <citation type="submission" date="2018-04" db="EMBL/GenBank/DDBJ databases">
        <title>OnivRS2 (Oryza nivara Reference Sequence Version 2).</title>
        <authorList>
            <person name="Zhang J."/>
            <person name="Kudrna D."/>
            <person name="Lee S."/>
            <person name="Talag J."/>
            <person name="Rajasekar S."/>
            <person name="Welchert J."/>
            <person name="Hsing Y.-I."/>
            <person name="Wing R.A."/>
        </authorList>
    </citation>
    <scope>NUCLEOTIDE SEQUENCE [LARGE SCALE GENOMIC DNA]</scope>
    <source>
        <strain evidence="1">SL10</strain>
    </source>
</reference>
<dbReference type="EnsemblPlants" id="ONIVA03G20520.4">
    <property type="protein sequence ID" value="ONIVA03G20520.4"/>
    <property type="gene ID" value="ONIVA03G20520"/>
</dbReference>
<evidence type="ECO:0000313" key="2">
    <source>
        <dbReference type="Proteomes" id="UP000006591"/>
    </source>
</evidence>
<sequence length="88" mass="9397">MILARQAIRRNRVPAQHNFGPAQPSTYYWDRRTQPALLFAGGGVLSLPIASRSRAPPVSPRPPPPPTPAAAACGAVLSVLQYSAKLII</sequence>
<evidence type="ECO:0000313" key="1">
    <source>
        <dbReference type="EnsemblPlants" id="ONIVA03G20520.4"/>
    </source>
</evidence>
<dbReference type="Proteomes" id="UP000006591">
    <property type="component" value="Chromosome 3"/>
</dbReference>
<dbReference type="AlphaFoldDB" id="A0A0E0GN60"/>
<proteinExistence type="predicted"/>
<accession>A0A0E0GN60</accession>
<reference evidence="1" key="1">
    <citation type="submission" date="2015-04" db="UniProtKB">
        <authorList>
            <consortium name="EnsemblPlants"/>
        </authorList>
    </citation>
    <scope>IDENTIFICATION</scope>
    <source>
        <strain evidence="1">SL10</strain>
    </source>
</reference>
<organism evidence="1">
    <name type="scientific">Oryza nivara</name>
    <name type="common">Indian wild rice</name>
    <name type="synonym">Oryza sativa f. spontanea</name>
    <dbReference type="NCBI Taxonomy" id="4536"/>
    <lineage>
        <taxon>Eukaryota</taxon>
        <taxon>Viridiplantae</taxon>
        <taxon>Streptophyta</taxon>
        <taxon>Embryophyta</taxon>
        <taxon>Tracheophyta</taxon>
        <taxon>Spermatophyta</taxon>
        <taxon>Magnoliopsida</taxon>
        <taxon>Liliopsida</taxon>
        <taxon>Poales</taxon>
        <taxon>Poaceae</taxon>
        <taxon>BOP clade</taxon>
        <taxon>Oryzoideae</taxon>
        <taxon>Oryzeae</taxon>
        <taxon>Oryzinae</taxon>
        <taxon>Oryza</taxon>
    </lineage>
</organism>
<name>A0A0E0GN60_ORYNI</name>
<keyword evidence="2" id="KW-1185">Reference proteome</keyword>
<protein>
    <submittedName>
        <fullName evidence="1">Uncharacterized protein</fullName>
    </submittedName>
</protein>
<dbReference type="Gramene" id="ONIVA03G20520.4">
    <property type="protein sequence ID" value="ONIVA03G20520.4"/>
    <property type="gene ID" value="ONIVA03G20520"/>
</dbReference>